<dbReference type="Pfam" id="PF00440">
    <property type="entry name" value="TetR_N"/>
    <property type="match status" value="1"/>
</dbReference>
<evidence type="ECO:0000313" key="5">
    <source>
        <dbReference type="EMBL" id="BAQ22166.1"/>
    </source>
</evidence>
<dbReference type="PANTHER" id="PTHR43479">
    <property type="entry name" value="ACREF/ENVCD OPERON REPRESSOR-RELATED"/>
    <property type="match status" value="1"/>
</dbReference>
<evidence type="ECO:0000256" key="1">
    <source>
        <dbReference type="ARBA" id="ARBA00023125"/>
    </source>
</evidence>
<dbReference type="EMBL" id="AB780471">
    <property type="protein sequence ID" value="BAQ22161.1"/>
    <property type="molecule type" value="Genomic_DNA"/>
</dbReference>
<organism evidence="4">
    <name type="scientific">Streptococcus mutans</name>
    <dbReference type="NCBI Taxonomy" id="1309"/>
    <lineage>
        <taxon>Bacteria</taxon>
        <taxon>Bacillati</taxon>
        <taxon>Bacillota</taxon>
        <taxon>Bacilli</taxon>
        <taxon>Lactobacillales</taxon>
        <taxon>Streptococcaceae</taxon>
        <taxon>Streptococcus</taxon>
    </lineage>
</organism>
<dbReference type="AlphaFoldDB" id="A0A0B6VSY2"/>
<dbReference type="eggNOG" id="COG1309">
    <property type="taxonomic scope" value="Bacteria"/>
</dbReference>
<evidence type="ECO:0000259" key="3">
    <source>
        <dbReference type="PROSITE" id="PS50977"/>
    </source>
</evidence>
<dbReference type="SUPFAM" id="SSF46689">
    <property type="entry name" value="Homeodomain-like"/>
    <property type="match status" value="1"/>
</dbReference>
<dbReference type="InterPro" id="IPR050624">
    <property type="entry name" value="HTH-type_Tx_Regulator"/>
</dbReference>
<dbReference type="EMBL" id="AB780472">
    <property type="protein sequence ID" value="BAQ22166.1"/>
    <property type="molecule type" value="Genomic_DNA"/>
</dbReference>
<keyword evidence="1 2" id="KW-0238">DNA-binding</keyword>
<dbReference type="PROSITE" id="PS50977">
    <property type="entry name" value="HTH_TETR_2"/>
    <property type="match status" value="1"/>
</dbReference>
<protein>
    <submittedName>
        <fullName evidence="4">Putative transcriptional regulator</fullName>
    </submittedName>
</protein>
<dbReference type="GO" id="GO:0003677">
    <property type="term" value="F:DNA binding"/>
    <property type="evidence" value="ECO:0007669"/>
    <property type="project" value="UniProtKB-UniRule"/>
</dbReference>
<dbReference type="RefSeq" id="WP_002265122.1">
    <property type="nucleotide sequence ID" value="NZ_CABJGC010000002.1"/>
</dbReference>
<dbReference type="InterPro" id="IPR039532">
    <property type="entry name" value="TetR_C_Firmicutes"/>
</dbReference>
<feature type="DNA-binding region" description="H-T-H motif" evidence="2">
    <location>
        <begin position="32"/>
        <end position="51"/>
    </location>
</feature>
<name>A0A0B6VSY2_STRMG</name>
<proteinExistence type="predicted"/>
<accession>A0A0B6VSY2</accession>
<dbReference type="InterPro" id="IPR001647">
    <property type="entry name" value="HTH_TetR"/>
</dbReference>
<reference evidence="4" key="1">
    <citation type="submission" date="2013-01" db="EMBL/GenBank/DDBJ databases">
        <title>Nucleotide sequence analysis of response regulator GcrR for glucan-binding protein C in Streptococcus mutans.</title>
        <authorList>
            <person name="Tamura H."/>
        </authorList>
    </citation>
    <scope>NUCLEOTIDE SEQUENCE</scope>
    <source>
        <strain evidence="5">GS-5</strain>
        <strain evidence="4">Ingbritt</strain>
    </source>
</reference>
<dbReference type="PANTHER" id="PTHR43479:SF11">
    <property type="entry name" value="ACREF_ENVCD OPERON REPRESSOR-RELATED"/>
    <property type="match status" value="1"/>
</dbReference>
<evidence type="ECO:0000256" key="2">
    <source>
        <dbReference type="PROSITE-ProRule" id="PRU00335"/>
    </source>
</evidence>
<dbReference type="InterPro" id="IPR009057">
    <property type="entry name" value="Homeodomain-like_sf"/>
</dbReference>
<feature type="domain" description="HTH tetR-type" evidence="3">
    <location>
        <begin position="9"/>
        <end position="69"/>
    </location>
</feature>
<evidence type="ECO:0000313" key="4">
    <source>
        <dbReference type="EMBL" id="BAQ22161.1"/>
    </source>
</evidence>
<dbReference type="Gene3D" id="1.10.357.10">
    <property type="entry name" value="Tetracycline Repressor, domain 2"/>
    <property type="match status" value="1"/>
</dbReference>
<dbReference type="Pfam" id="PF14278">
    <property type="entry name" value="TetR_C_8"/>
    <property type="match status" value="1"/>
</dbReference>
<sequence length="191" mass="22214">MSSYETKKENTKSYLLEALVDLLKETPLSQLTVSALTRKAGVSRGTFYLHYLDINDFIKTIEENLFLVIEENLQDDLFYDSGLSKLRYLIAYVEKNYAIFQILIGKNGDKNFEQRLIDLIKQFIVGNIDKNNQHFNIPKDYILDLLTMSVVSIIYTWFDEETPRTSQEIIDIIIKTRFLSPVELIGEKVNV</sequence>